<dbReference type="PROSITE" id="PS51318">
    <property type="entry name" value="TAT"/>
    <property type="match status" value="1"/>
</dbReference>
<feature type="chain" id="PRO_5046638049" evidence="1">
    <location>
        <begin position="34"/>
        <end position="709"/>
    </location>
</feature>
<feature type="signal peptide" evidence="1">
    <location>
        <begin position="1"/>
        <end position="33"/>
    </location>
</feature>
<evidence type="ECO:0000313" key="3">
    <source>
        <dbReference type="Proteomes" id="UP001610990"/>
    </source>
</evidence>
<reference evidence="2 3" key="1">
    <citation type="submission" date="2024-10" db="EMBL/GenBank/DDBJ databases">
        <title>The Natural Products Discovery Center: Release of the First 8490 Sequenced Strains for Exploring Actinobacteria Biosynthetic Diversity.</title>
        <authorList>
            <person name="Kalkreuter E."/>
            <person name="Kautsar S.A."/>
            <person name="Yang D."/>
            <person name="Bader C.D."/>
            <person name="Teijaro C.N."/>
            <person name="Fluegel L."/>
            <person name="Davis C.M."/>
            <person name="Simpson J.R."/>
            <person name="Lauterbach L."/>
            <person name="Steele A.D."/>
            <person name="Gui C."/>
            <person name="Meng S."/>
            <person name="Li G."/>
            <person name="Viehrig K."/>
            <person name="Ye F."/>
            <person name="Su P."/>
            <person name="Kiefer A.F."/>
            <person name="Nichols A."/>
            <person name="Cepeda A.J."/>
            <person name="Yan W."/>
            <person name="Fan B."/>
            <person name="Jiang Y."/>
            <person name="Adhikari A."/>
            <person name="Zheng C.-J."/>
            <person name="Schuster L."/>
            <person name="Cowan T.M."/>
            <person name="Smanski M.J."/>
            <person name="Chevrette M.G."/>
            <person name="De Carvalho L.P.S."/>
            <person name="Shen B."/>
        </authorList>
    </citation>
    <scope>NUCLEOTIDE SEQUENCE [LARGE SCALE GENOMIC DNA]</scope>
    <source>
        <strain evidence="2 3">NPDC018013</strain>
    </source>
</reference>
<dbReference type="Proteomes" id="UP001610990">
    <property type="component" value="Unassembled WGS sequence"/>
</dbReference>
<dbReference type="RefSeq" id="WP_367437111.1">
    <property type="nucleotide sequence ID" value="NZ_CP108413.1"/>
</dbReference>
<evidence type="ECO:0000256" key="1">
    <source>
        <dbReference type="SAM" id="SignalP"/>
    </source>
</evidence>
<name>A0ABW7RHN5_9ACTN</name>
<dbReference type="EMBL" id="JBIRGH010000013">
    <property type="protein sequence ID" value="MFH8586963.1"/>
    <property type="molecule type" value="Genomic_DNA"/>
</dbReference>
<keyword evidence="3" id="KW-1185">Reference proteome</keyword>
<keyword evidence="1" id="KW-0732">Signal</keyword>
<evidence type="ECO:0000313" key="2">
    <source>
        <dbReference type="EMBL" id="MFH8586963.1"/>
    </source>
</evidence>
<accession>A0ABW7RHN5</accession>
<dbReference type="InterPro" id="IPR006311">
    <property type="entry name" value="TAT_signal"/>
</dbReference>
<protein>
    <submittedName>
        <fullName evidence="2">Peptidase C14</fullName>
    </submittedName>
</protein>
<proteinExistence type="predicted"/>
<comment type="caution">
    <text evidence="2">The sequence shown here is derived from an EMBL/GenBank/DDBJ whole genome shotgun (WGS) entry which is preliminary data.</text>
</comment>
<gene>
    <name evidence="2" type="ORF">ACH4GP_21605</name>
</gene>
<organism evidence="2 3">
    <name type="scientific">Streptomyces celluloflavus</name>
    <dbReference type="NCBI Taxonomy" id="58344"/>
    <lineage>
        <taxon>Bacteria</taxon>
        <taxon>Bacillati</taxon>
        <taxon>Actinomycetota</taxon>
        <taxon>Actinomycetes</taxon>
        <taxon>Kitasatosporales</taxon>
        <taxon>Streptomycetaceae</taxon>
        <taxon>Streptomyces</taxon>
    </lineage>
</organism>
<sequence>MHRPPDATTRRRVLATAGLAAGAAALLATPAHAAAAARPPLVHTGVRALLDRGGDKLADGDTALLTGYREPGDGGGMLLRWDPRSSAPPNGGTVLAPADTRRGRWLRVHEGVLDFRSFGHFDAAHPADDALDAMLADPAVHRIEAHTDLLLRRRHRIHRSRITLDFGGHTVHTTGIERGSHDDPFGAVLSFSGTRTSTTLTHALAAPVPELTDTYPVPDAGAFRVGQWWALAVDPVAGGGRDERELQKLVEITEIVDPAHVRVGYLSGWELAAGRRLTWTRVEPVREAHVRALRFEGAGSDEYTGSHPVAYEYAVDCDVHAIHAVGTFWPVIMRRWCTRFRTENCSLKNPPTVEYGGAGYLTQNIYCLYGRIADCTTSNVRHLSDLTASAYCLVENCHGDGDDAGGNPFTTHGQYEHDLLFDGNSGLMDLANSGAQWGTSAKRITVRKHVCSWFTANTRITDLTLEDVRVIARPTFDRAGTLTVNADGAQVRGCTAKTFSLTQRSTRSRRPTVVSDCAFAVPPDTVLIQSAVTTPVHFVRCELTGLDGAALRGTGPVRLTDCRLAAAEHGAPLTVAAAELRVHGGSLEGIGLRLTAERDQQLRITGGTALTGTPAGGAFLSRAASEATVVWDLSDLTATTTASGTAHARIDHGANHWSATGCRFTGGTLHLAPDALRSALHSTCVEDGTRRTAFPQPGDTAQITGNLLL</sequence>